<dbReference type="AlphaFoldDB" id="A0A4S8M4F4"/>
<feature type="compositionally biased region" description="Low complexity" evidence="1">
    <location>
        <begin position="139"/>
        <end position="171"/>
    </location>
</feature>
<organism evidence="2 3">
    <name type="scientific">Dendrothele bispora (strain CBS 962.96)</name>
    <dbReference type="NCBI Taxonomy" id="1314807"/>
    <lineage>
        <taxon>Eukaryota</taxon>
        <taxon>Fungi</taxon>
        <taxon>Dikarya</taxon>
        <taxon>Basidiomycota</taxon>
        <taxon>Agaricomycotina</taxon>
        <taxon>Agaricomycetes</taxon>
        <taxon>Agaricomycetidae</taxon>
        <taxon>Agaricales</taxon>
        <taxon>Agaricales incertae sedis</taxon>
        <taxon>Dendrothele</taxon>
    </lineage>
</organism>
<gene>
    <name evidence="2" type="ORF">K435DRAFT_858191</name>
</gene>
<evidence type="ECO:0000313" key="3">
    <source>
        <dbReference type="Proteomes" id="UP000297245"/>
    </source>
</evidence>
<reference evidence="2 3" key="1">
    <citation type="journal article" date="2019" name="Nat. Ecol. Evol.">
        <title>Megaphylogeny resolves global patterns of mushroom evolution.</title>
        <authorList>
            <person name="Varga T."/>
            <person name="Krizsan K."/>
            <person name="Foldi C."/>
            <person name="Dima B."/>
            <person name="Sanchez-Garcia M."/>
            <person name="Sanchez-Ramirez S."/>
            <person name="Szollosi G.J."/>
            <person name="Szarkandi J.G."/>
            <person name="Papp V."/>
            <person name="Albert L."/>
            <person name="Andreopoulos W."/>
            <person name="Angelini C."/>
            <person name="Antonin V."/>
            <person name="Barry K.W."/>
            <person name="Bougher N.L."/>
            <person name="Buchanan P."/>
            <person name="Buyck B."/>
            <person name="Bense V."/>
            <person name="Catcheside P."/>
            <person name="Chovatia M."/>
            <person name="Cooper J."/>
            <person name="Damon W."/>
            <person name="Desjardin D."/>
            <person name="Finy P."/>
            <person name="Geml J."/>
            <person name="Haridas S."/>
            <person name="Hughes K."/>
            <person name="Justo A."/>
            <person name="Karasinski D."/>
            <person name="Kautmanova I."/>
            <person name="Kiss B."/>
            <person name="Kocsube S."/>
            <person name="Kotiranta H."/>
            <person name="LaButti K.M."/>
            <person name="Lechner B.E."/>
            <person name="Liimatainen K."/>
            <person name="Lipzen A."/>
            <person name="Lukacs Z."/>
            <person name="Mihaltcheva S."/>
            <person name="Morgado L.N."/>
            <person name="Niskanen T."/>
            <person name="Noordeloos M.E."/>
            <person name="Ohm R.A."/>
            <person name="Ortiz-Santana B."/>
            <person name="Ovrebo C."/>
            <person name="Racz N."/>
            <person name="Riley R."/>
            <person name="Savchenko A."/>
            <person name="Shiryaev A."/>
            <person name="Soop K."/>
            <person name="Spirin V."/>
            <person name="Szebenyi C."/>
            <person name="Tomsovsky M."/>
            <person name="Tulloss R.E."/>
            <person name="Uehling J."/>
            <person name="Grigoriev I.V."/>
            <person name="Vagvolgyi C."/>
            <person name="Papp T."/>
            <person name="Martin F.M."/>
            <person name="Miettinen O."/>
            <person name="Hibbett D.S."/>
            <person name="Nagy L.G."/>
        </authorList>
    </citation>
    <scope>NUCLEOTIDE SEQUENCE [LARGE SCALE GENOMIC DNA]</scope>
    <source>
        <strain evidence="2 3">CBS 962.96</strain>
    </source>
</reference>
<evidence type="ECO:0000313" key="2">
    <source>
        <dbReference type="EMBL" id="THU96831.1"/>
    </source>
</evidence>
<evidence type="ECO:0000256" key="1">
    <source>
        <dbReference type="SAM" id="MobiDB-lite"/>
    </source>
</evidence>
<name>A0A4S8M4F4_DENBC</name>
<feature type="compositionally biased region" description="Low complexity" evidence="1">
    <location>
        <begin position="72"/>
        <end position="84"/>
    </location>
</feature>
<proteinExistence type="predicted"/>
<feature type="region of interest" description="Disordered" evidence="1">
    <location>
        <begin position="72"/>
        <end position="296"/>
    </location>
</feature>
<dbReference type="EMBL" id="ML179168">
    <property type="protein sequence ID" value="THU96831.1"/>
    <property type="molecule type" value="Genomic_DNA"/>
</dbReference>
<feature type="compositionally biased region" description="Polar residues" evidence="1">
    <location>
        <begin position="276"/>
        <end position="296"/>
    </location>
</feature>
<feature type="compositionally biased region" description="Low complexity" evidence="1">
    <location>
        <begin position="211"/>
        <end position="230"/>
    </location>
</feature>
<dbReference type="OrthoDB" id="3241567at2759"/>
<accession>A0A4S8M4F4</accession>
<feature type="compositionally biased region" description="Low complexity" evidence="1">
    <location>
        <begin position="190"/>
        <end position="200"/>
    </location>
</feature>
<dbReference type="Proteomes" id="UP000297245">
    <property type="component" value="Unassembled WGS sequence"/>
</dbReference>
<keyword evidence="3" id="KW-1185">Reference proteome</keyword>
<protein>
    <submittedName>
        <fullName evidence="2">Uncharacterized protein</fullName>
    </submittedName>
</protein>
<sequence>MSFSVEAPQSPNMTDAVRRVLSSYSGGLEFRGPLEPPGAEPFSEEFLLHASTQAISEFFYYFNHLSQINLQQRQQPTTQDQQRQGMAPFGLPTPSDSPLGGNARRGRSSTHGSGGQGSGSTITMNLGGNGNRGRVFIINGNSSHNNSASPPNFIPAGNHNSRGSSASSGNGITRPRVGGTIPPSPGGGDSNSHSGSHTSDAGQLLTPPHPNSNSSRGGRGDSNVPQENAPNPNPNPNPGIPQGRNRNRNRNHQQQPDTGRPHSNPAPPPNLNPNPQFTQSTHPTQPAQPTSSAYNQASLDPFAPYIPVHRHLLPNVRVQSNLPEFQWDITQEPRVLTRERLDLRAEPAVVYEMGYNGYNKVWIGSDDPTLGWWMRNVWEPLIIEKERGEEVSVWDVLQGIYRYLAEPLTLWDYEKLVESEGVAARMPVILLEQYDNIKTWG</sequence>